<evidence type="ECO:0000313" key="2">
    <source>
        <dbReference type="Proteomes" id="UP000805193"/>
    </source>
</evidence>
<dbReference type="EMBL" id="JABSTQ010010738">
    <property type="protein sequence ID" value="KAG0418406.1"/>
    <property type="molecule type" value="Genomic_DNA"/>
</dbReference>
<protein>
    <submittedName>
        <fullName evidence="1">Uncharacterized protein</fullName>
    </submittedName>
</protein>
<proteinExistence type="predicted"/>
<comment type="caution">
    <text evidence="1">The sequence shown here is derived from an EMBL/GenBank/DDBJ whole genome shotgun (WGS) entry which is preliminary data.</text>
</comment>
<evidence type="ECO:0000313" key="1">
    <source>
        <dbReference type="EMBL" id="KAG0418406.1"/>
    </source>
</evidence>
<dbReference type="Proteomes" id="UP000805193">
    <property type="component" value="Unassembled WGS sequence"/>
</dbReference>
<gene>
    <name evidence="1" type="ORF">HPB47_004871</name>
</gene>
<name>A0AC60PEK6_IXOPE</name>
<organism evidence="1 2">
    <name type="scientific">Ixodes persulcatus</name>
    <name type="common">Taiga tick</name>
    <dbReference type="NCBI Taxonomy" id="34615"/>
    <lineage>
        <taxon>Eukaryota</taxon>
        <taxon>Metazoa</taxon>
        <taxon>Ecdysozoa</taxon>
        <taxon>Arthropoda</taxon>
        <taxon>Chelicerata</taxon>
        <taxon>Arachnida</taxon>
        <taxon>Acari</taxon>
        <taxon>Parasitiformes</taxon>
        <taxon>Ixodida</taxon>
        <taxon>Ixodoidea</taxon>
        <taxon>Ixodidae</taxon>
        <taxon>Ixodinae</taxon>
        <taxon>Ixodes</taxon>
    </lineage>
</organism>
<reference evidence="1 2" key="1">
    <citation type="journal article" date="2020" name="Cell">
        <title>Large-Scale Comparative Analyses of Tick Genomes Elucidate Their Genetic Diversity and Vector Capacities.</title>
        <authorList>
            <consortium name="Tick Genome and Microbiome Consortium (TIGMIC)"/>
            <person name="Jia N."/>
            <person name="Wang J."/>
            <person name="Shi W."/>
            <person name="Du L."/>
            <person name="Sun Y."/>
            <person name="Zhan W."/>
            <person name="Jiang J.F."/>
            <person name="Wang Q."/>
            <person name="Zhang B."/>
            <person name="Ji P."/>
            <person name="Bell-Sakyi L."/>
            <person name="Cui X.M."/>
            <person name="Yuan T.T."/>
            <person name="Jiang B.G."/>
            <person name="Yang W.F."/>
            <person name="Lam T.T."/>
            <person name="Chang Q.C."/>
            <person name="Ding S.J."/>
            <person name="Wang X.J."/>
            <person name="Zhu J.G."/>
            <person name="Ruan X.D."/>
            <person name="Zhao L."/>
            <person name="Wei J.T."/>
            <person name="Ye R.Z."/>
            <person name="Que T.C."/>
            <person name="Du C.H."/>
            <person name="Zhou Y.H."/>
            <person name="Cheng J.X."/>
            <person name="Dai P.F."/>
            <person name="Guo W.B."/>
            <person name="Han X.H."/>
            <person name="Huang E.J."/>
            <person name="Li L.F."/>
            <person name="Wei W."/>
            <person name="Gao Y.C."/>
            <person name="Liu J.Z."/>
            <person name="Shao H.Z."/>
            <person name="Wang X."/>
            <person name="Wang C.C."/>
            <person name="Yang T.C."/>
            <person name="Huo Q.B."/>
            <person name="Li W."/>
            <person name="Chen H.Y."/>
            <person name="Chen S.E."/>
            <person name="Zhou L.G."/>
            <person name="Ni X.B."/>
            <person name="Tian J.H."/>
            <person name="Sheng Y."/>
            <person name="Liu T."/>
            <person name="Pan Y.S."/>
            <person name="Xia L.Y."/>
            <person name="Li J."/>
            <person name="Zhao F."/>
            <person name="Cao W.C."/>
        </authorList>
    </citation>
    <scope>NUCLEOTIDE SEQUENCE [LARGE SCALE GENOMIC DNA]</scope>
    <source>
        <strain evidence="1">Iper-2018</strain>
    </source>
</reference>
<sequence length="934" mass="103060">MTPSSRHHPRGAPFFLLGRRSNISEVGWTKPDPAATTERKSTSVATNRHSSGTDQHLDMDEEGRRRSERNRTRQTAAAGPRRLPATVATGTGSTSLGGSDDATTSQDGVAGQDSERSDTDTVGQRIPLAGPANVPPTIQTGLYGPTGDLSGLQTIVQEAVQAAVRGVVAGMADLLRPATQRTHDPRPPAESGKLVPVFNPVTNPVQTVEHWIRKVDELSAIYSWTEIQTACFALTKLEGIAKTWYDGLVSVQRSWLEWKLELKKAFPPVVNLQRRHQEMEARRKLPNETVEQYFHEKLSLARLCQLPEDQIVDYVITGISDEALVRSLSVVKFSTPEDLLECLKRLDDRLTAVGETSHRSDAATSSRAGKNSSPSDRNADRLPKRRPPFNSNGEPRCFNCDEYGHMSVNCSKPNKREHCSECHRTGHKTTDCRSSGSGSVSAENHHIENKEQVNAQNEKYFQDALVDGKLVRAYVDLGSQCVTLRKVDADNLGINYNQPSRGCKIGGYGFGQVLPCGITEASVTVDHATARVPIYVVPSEAQAIPLLVGQPFTEQPHVTIVRRRNTLRIFEEQGSSTDDDERLQHIQVPDLPPRSLVLWAKESVVIPSNCVGIIFPTTKESAAGHVFVDAQLQMQEGKEHCLPACVINVKEGGDTVLPILNMSSSNVDISKGDVAARGSWCSETPETTFKRSATDLLEPIKAEDVRTGPQLCPDLWRRYHLTTEDGPICSESHFAVSCDSTFFCTSAVVTATPTEEEVRDRKAPAGKNRSFSDSPTGAAKFSEGGRGEIQVGPTSFLTTTLTSLTIKVDSQKEIGEHHRTSRKEAIGKKTTKGTASPQYDSTAPKQQRRLRQQTFREQRQRLEKEEKEQEVELAAETRCDFLVRRADSTFLHVNSSRDRVFIFGLDIASSAYIYGGFRSQTWPPTEIRHSLKGH</sequence>
<keyword evidence="2" id="KW-1185">Reference proteome</keyword>
<accession>A0AC60PEK6</accession>